<organism evidence="2 3">
    <name type="scientific">Nesterenkonia flava</name>
    <dbReference type="NCBI Taxonomy" id="469799"/>
    <lineage>
        <taxon>Bacteria</taxon>
        <taxon>Bacillati</taxon>
        <taxon>Actinomycetota</taxon>
        <taxon>Actinomycetes</taxon>
        <taxon>Micrococcales</taxon>
        <taxon>Micrococcaceae</taxon>
        <taxon>Nesterenkonia</taxon>
    </lineage>
</organism>
<proteinExistence type="predicted"/>
<accession>A0ABU1FX94</accession>
<keyword evidence="1" id="KW-0472">Membrane</keyword>
<evidence type="ECO:0000313" key="3">
    <source>
        <dbReference type="Proteomes" id="UP001260872"/>
    </source>
</evidence>
<evidence type="ECO:0000313" key="2">
    <source>
        <dbReference type="EMBL" id="MDR5712773.1"/>
    </source>
</evidence>
<keyword evidence="1" id="KW-0812">Transmembrane</keyword>
<keyword evidence="3" id="KW-1185">Reference proteome</keyword>
<reference evidence="3" key="1">
    <citation type="submission" date="2023-07" db="EMBL/GenBank/DDBJ databases">
        <title>Description of three actinobacteria isolated from air of manufacturing shop in a pharmaceutical factory.</title>
        <authorList>
            <person name="Zhang D.-F."/>
        </authorList>
    </citation>
    <scope>NUCLEOTIDE SEQUENCE [LARGE SCALE GENOMIC DNA]</scope>
    <source>
        <strain evidence="3">CCTCC AB 207010</strain>
    </source>
</reference>
<comment type="caution">
    <text evidence="2">The sequence shown here is derived from an EMBL/GenBank/DDBJ whole genome shotgun (WGS) entry which is preliminary data.</text>
</comment>
<feature type="transmembrane region" description="Helical" evidence="1">
    <location>
        <begin position="20"/>
        <end position="39"/>
    </location>
</feature>
<evidence type="ECO:0000256" key="1">
    <source>
        <dbReference type="SAM" id="Phobius"/>
    </source>
</evidence>
<sequence length="349" mass="37520">MYDAAPPHPAQKQSSPWGVFAVWAVVLVLAIAAAVVAIWQVNERIYTPEAAAEQYWEDLSAGNGSAALGHLSSVPEFVNAETDAEGEGAVDHLLLSGDPLQRSIEQLSSAAVTETEGGAELNFTVGEEDYSTAVPLVRGDSIWGFFDDWQIAPSAVTWFEVEVPGAPQGGIGQVQVNGEPVNLDQERAALSAFVPTAVDIEIDSQWLVGSAQHVVLNAEDNGNEAHRVTIDLEASDEAVDLLHTEIQEYFDSCDQPVLMPAGCPVGVSTNHQVDPDTIDWEFPDPEVATLTFDAEGWHVSYDHLVAEVSFQARHHHTGEQLTETEQVSFGLDIQVGASGEDLIISVTGR</sequence>
<gene>
    <name evidence="2" type="ORF">RH857_11635</name>
</gene>
<protein>
    <submittedName>
        <fullName evidence="2">Uncharacterized protein</fullName>
    </submittedName>
</protein>
<dbReference type="EMBL" id="JAVKGT010000036">
    <property type="protein sequence ID" value="MDR5712773.1"/>
    <property type="molecule type" value="Genomic_DNA"/>
</dbReference>
<keyword evidence="1" id="KW-1133">Transmembrane helix</keyword>
<name>A0ABU1FX94_9MICC</name>
<dbReference type="Proteomes" id="UP001260872">
    <property type="component" value="Unassembled WGS sequence"/>
</dbReference>
<dbReference type="RefSeq" id="WP_310538145.1">
    <property type="nucleotide sequence ID" value="NZ_BAAAOC010000075.1"/>
</dbReference>